<reference evidence="1 2" key="1">
    <citation type="submission" date="2017-04" db="EMBL/GenBank/DDBJ databases">
        <title>Genome Sequence of the Model Brown-Rot Fungus Postia placenta SB12.</title>
        <authorList>
            <consortium name="DOE Joint Genome Institute"/>
            <person name="Gaskell J."/>
            <person name="Kersten P."/>
            <person name="Larrondo L.F."/>
            <person name="Canessa P."/>
            <person name="Martinez D."/>
            <person name="Hibbett D."/>
            <person name="Schmoll M."/>
            <person name="Kubicek C.P."/>
            <person name="Martinez A.T."/>
            <person name="Yadav J."/>
            <person name="Master E."/>
            <person name="Magnuson J.K."/>
            <person name="James T."/>
            <person name="Yaver D."/>
            <person name="Berka R."/>
            <person name="Labutti K."/>
            <person name="Lipzen A."/>
            <person name="Aerts A."/>
            <person name="Barry K."/>
            <person name="Henrissat B."/>
            <person name="Blanchette R."/>
            <person name="Grigoriev I."/>
            <person name="Cullen D."/>
        </authorList>
    </citation>
    <scope>NUCLEOTIDE SEQUENCE [LARGE SCALE GENOMIC DNA]</scope>
    <source>
        <strain evidence="1 2">MAD-698-R-SB12</strain>
    </source>
</reference>
<dbReference type="OrthoDB" id="10354270at2759"/>
<keyword evidence="2" id="KW-1185">Reference proteome</keyword>
<feature type="non-terminal residue" evidence="1">
    <location>
        <position position="190"/>
    </location>
</feature>
<organism evidence="1 2">
    <name type="scientific">Postia placenta MAD-698-R-SB12</name>
    <dbReference type="NCBI Taxonomy" id="670580"/>
    <lineage>
        <taxon>Eukaryota</taxon>
        <taxon>Fungi</taxon>
        <taxon>Dikarya</taxon>
        <taxon>Basidiomycota</taxon>
        <taxon>Agaricomycotina</taxon>
        <taxon>Agaricomycetes</taxon>
        <taxon>Polyporales</taxon>
        <taxon>Adustoporiaceae</taxon>
        <taxon>Rhodonia</taxon>
    </lineage>
</organism>
<proteinExistence type="predicted"/>
<dbReference type="RefSeq" id="XP_024333087.1">
    <property type="nucleotide sequence ID" value="XM_024483238.1"/>
</dbReference>
<evidence type="ECO:0000313" key="1">
    <source>
        <dbReference type="EMBL" id="OSX56293.1"/>
    </source>
</evidence>
<gene>
    <name evidence="1" type="ORF">POSPLADRAFT_1103167</name>
</gene>
<accession>A0A1X6MJT7</accession>
<dbReference type="AlphaFoldDB" id="A0A1X6MJT7"/>
<feature type="non-terminal residue" evidence="1">
    <location>
        <position position="1"/>
    </location>
</feature>
<name>A0A1X6MJT7_9APHY</name>
<evidence type="ECO:0000313" key="2">
    <source>
        <dbReference type="Proteomes" id="UP000194127"/>
    </source>
</evidence>
<sequence>GRDVSCVGGEEDGAGAAAGIVGGGAVLVEVLEGAATPFDVPDPEASALFGTAVVNLDAVEDLPALPKLKEFSFERLDPAAGVEREGLHSRAIVDLEEHRRSGGCCGISSMPLVDSISYCETRDSAGAEASVRKDDLSFGVTLTLAIPDVDLRELAGAYPAATIAAVVARLFNSAVLVDVDGSLLSRCGGV</sequence>
<dbReference type="GeneID" id="36328187"/>
<dbReference type="EMBL" id="KZ110614">
    <property type="protein sequence ID" value="OSX56293.1"/>
    <property type="molecule type" value="Genomic_DNA"/>
</dbReference>
<dbReference type="Proteomes" id="UP000194127">
    <property type="component" value="Unassembled WGS sequence"/>
</dbReference>
<protein>
    <submittedName>
        <fullName evidence="1">Uncharacterized protein</fullName>
    </submittedName>
</protein>